<evidence type="ECO:0000313" key="4">
    <source>
        <dbReference type="Proteomes" id="UP000024837"/>
    </source>
</evidence>
<accession>W7IHN6</accession>
<keyword evidence="2" id="KW-0812">Transmembrane</keyword>
<reference evidence="3 4" key="1">
    <citation type="submission" date="2013-05" db="EMBL/GenBank/DDBJ databases">
        <title>Drechslerella stenobrocha genome reveals carnivorous origination and mechanical trapping mechanism of predatory fungi.</title>
        <authorList>
            <person name="Liu X."/>
            <person name="Zhang W."/>
            <person name="Liu K."/>
        </authorList>
    </citation>
    <scope>NUCLEOTIDE SEQUENCE [LARGE SCALE GENOMIC DNA]</scope>
    <source>
        <strain evidence="3 4">248</strain>
    </source>
</reference>
<dbReference type="HOGENOM" id="CLU_058251_0_0_1"/>
<evidence type="ECO:0008006" key="5">
    <source>
        <dbReference type="Google" id="ProtNLM"/>
    </source>
</evidence>
<gene>
    <name evidence="3" type="ORF">DRE_00080</name>
</gene>
<keyword evidence="2" id="KW-0472">Membrane</keyword>
<feature type="transmembrane region" description="Helical" evidence="2">
    <location>
        <begin position="245"/>
        <end position="266"/>
    </location>
</feature>
<feature type="region of interest" description="Disordered" evidence="1">
    <location>
        <begin position="142"/>
        <end position="175"/>
    </location>
</feature>
<evidence type="ECO:0000256" key="2">
    <source>
        <dbReference type="SAM" id="Phobius"/>
    </source>
</evidence>
<proteinExistence type="predicted"/>
<dbReference type="OrthoDB" id="2101715at2759"/>
<name>W7IHN6_9PEZI</name>
<sequence>MDYTLGPRIDLFEINDQGWYPQYLRGRIQECLTFCWTISFPNLRNGPSASSVLAKVLRRELGASLPSYTFIDFCAGAGGPTPVIEKHLNAQLKREGLDAVTFVLTDLYPNPEAWMRVQAQSPAIKWVAQPVDAGKAPERGILLGAGGGESGSSQDRCETKDEDEDGGMRQRNRMDKRKEKKVFRMFNLAFHHFDDEGAKRILRDATANSDAIGIFEIQSRSLSGFLQVASLGPLLTYLSPFYPPFWTLGHLFFTYIIPILPFVMVFDGYMSALRTRTPQEILALVETVPAADREGWEWRWGTQAFAKPIGEINYFIGVKKSPEPDACS</sequence>
<evidence type="ECO:0000256" key="1">
    <source>
        <dbReference type="SAM" id="MobiDB-lite"/>
    </source>
</evidence>
<dbReference type="EMBL" id="KI966371">
    <property type="protein sequence ID" value="EWC48775.1"/>
    <property type="molecule type" value="Genomic_DNA"/>
</dbReference>
<protein>
    <recommendedName>
        <fullName evidence="5">Methyltransferase domain-containing protein</fullName>
    </recommendedName>
</protein>
<dbReference type="Proteomes" id="UP000024837">
    <property type="component" value="Unassembled WGS sequence"/>
</dbReference>
<keyword evidence="4" id="KW-1185">Reference proteome</keyword>
<dbReference type="AlphaFoldDB" id="W7IHN6"/>
<organism evidence="3 4">
    <name type="scientific">Drechslerella stenobrocha 248</name>
    <dbReference type="NCBI Taxonomy" id="1043628"/>
    <lineage>
        <taxon>Eukaryota</taxon>
        <taxon>Fungi</taxon>
        <taxon>Dikarya</taxon>
        <taxon>Ascomycota</taxon>
        <taxon>Pezizomycotina</taxon>
        <taxon>Orbiliomycetes</taxon>
        <taxon>Orbiliales</taxon>
        <taxon>Orbiliaceae</taxon>
        <taxon>Drechslerella</taxon>
    </lineage>
</organism>
<feature type="compositionally biased region" description="Basic and acidic residues" evidence="1">
    <location>
        <begin position="166"/>
        <end position="175"/>
    </location>
</feature>
<keyword evidence="2" id="KW-1133">Transmembrane helix</keyword>
<evidence type="ECO:0000313" key="3">
    <source>
        <dbReference type="EMBL" id="EWC48775.1"/>
    </source>
</evidence>